<accession>A0ABT7DYZ7</accession>
<feature type="region of interest" description="Disordered" evidence="1">
    <location>
        <begin position="266"/>
        <end position="291"/>
    </location>
</feature>
<dbReference type="RefSeq" id="WP_284101594.1">
    <property type="nucleotide sequence ID" value="NZ_JARRAF010000017.1"/>
</dbReference>
<dbReference type="Proteomes" id="UP001172778">
    <property type="component" value="Unassembled WGS sequence"/>
</dbReference>
<feature type="compositionally biased region" description="Polar residues" evidence="1">
    <location>
        <begin position="266"/>
        <end position="278"/>
    </location>
</feature>
<organism evidence="3 4">
    <name type="scientific">Parachitinimonas caeni</name>
    <dbReference type="NCBI Taxonomy" id="3031301"/>
    <lineage>
        <taxon>Bacteria</taxon>
        <taxon>Pseudomonadati</taxon>
        <taxon>Pseudomonadota</taxon>
        <taxon>Betaproteobacteria</taxon>
        <taxon>Neisseriales</taxon>
        <taxon>Chitinibacteraceae</taxon>
        <taxon>Parachitinimonas</taxon>
    </lineage>
</organism>
<evidence type="ECO:0000313" key="4">
    <source>
        <dbReference type="Proteomes" id="UP001172778"/>
    </source>
</evidence>
<feature type="compositionally biased region" description="Gly residues" evidence="1">
    <location>
        <begin position="152"/>
        <end position="170"/>
    </location>
</feature>
<proteinExistence type="predicted"/>
<dbReference type="EMBL" id="JARRAF010000017">
    <property type="protein sequence ID" value="MDK2125282.1"/>
    <property type="molecule type" value="Genomic_DNA"/>
</dbReference>
<name>A0ABT7DYZ7_9NEIS</name>
<keyword evidence="4" id="KW-1185">Reference proteome</keyword>
<comment type="caution">
    <text evidence="3">The sequence shown here is derived from an EMBL/GenBank/DDBJ whole genome shotgun (WGS) entry which is preliminary data.</text>
</comment>
<evidence type="ECO:0000313" key="3">
    <source>
        <dbReference type="EMBL" id="MDK2125282.1"/>
    </source>
</evidence>
<sequence>MNLSACLDWLGYQRDYAKLAAMFAGGMAFAVMMLATAGSSGKVDSQTCELNKAATDGLSIHTEMAAIAPDASKYFSTCLHDWASQDVDLSGLITDYTGKVSAQLSSLNKQYDPALRNVCRAVRSAAGDTIENLNNGLQARGIEPRIKAGAQPAGGGGDYGSGQGTGGGAGAFLPAGASGGGKTDVPTFPSESIKGTKLDLSKIKEGTQGLFSQNLGEIQSAAQREYTEARTEYDRLRQNGTKGEGLTAAKDRLDRARDSLQAVENVNSNYGVSWTKPSDLSAPGSTAGGKQ</sequence>
<protein>
    <submittedName>
        <fullName evidence="3">Uncharacterized protein</fullName>
    </submittedName>
</protein>
<evidence type="ECO:0000256" key="1">
    <source>
        <dbReference type="SAM" id="MobiDB-lite"/>
    </source>
</evidence>
<feature type="region of interest" description="Disordered" evidence="1">
    <location>
        <begin position="229"/>
        <end position="249"/>
    </location>
</feature>
<feature type="region of interest" description="Disordered" evidence="1">
    <location>
        <begin position="147"/>
        <end position="193"/>
    </location>
</feature>
<reference evidence="3" key="1">
    <citation type="submission" date="2023-03" db="EMBL/GenBank/DDBJ databases">
        <title>Chitinimonas shenzhenensis gen. nov., sp. nov., a novel member of family Burkholderiaceae isolated from activated sludge collected in Shen Zhen, China.</title>
        <authorList>
            <person name="Wang X."/>
        </authorList>
    </citation>
    <scope>NUCLEOTIDE SEQUENCE</scope>
    <source>
        <strain evidence="3">DQS-5</strain>
    </source>
</reference>
<keyword evidence="2" id="KW-0812">Transmembrane</keyword>
<evidence type="ECO:0000256" key="2">
    <source>
        <dbReference type="SAM" id="Phobius"/>
    </source>
</evidence>
<keyword evidence="2" id="KW-0472">Membrane</keyword>
<keyword evidence="2" id="KW-1133">Transmembrane helix</keyword>
<gene>
    <name evidence="3" type="ORF">PZA18_14590</name>
</gene>
<feature type="transmembrane region" description="Helical" evidence="2">
    <location>
        <begin position="20"/>
        <end position="37"/>
    </location>
</feature>